<dbReference type="RefSeq" id="WP_093882731.1">
    <property type="nucleotide sequence ID" value="NZ_FOBS01000006.1"/>
</dbReference>
<dbReference type="SUPFAM" id="SSF51735">
    <property type="entry name" value="NAD(P)-binding Rossmann-fold domains"/>
    <property type="match status" value="1"/>
</dbReference>
<reference evidence="3 4" key="1">
    <citation type="submission" date="2016-10" db="EMBL/GenBank/DDBJ databases">
        <authorList>
            <person name="de Groot N.N."/>
        </authorList>
    </citation>
    <scope>NUCLEOTIDE SEQUENCE [LARGE SCALE GENOMIC DNA]</scope>
    <source>
        <strain evidence="3 4">DSM 8423</strain>
    </source>
</reference>
<proteinExistence type="predicted"/>
<dbReference type="OrthoDB" id="9782091at2"/>
<dbReference type="Gene3D" id="3.40.50.720">
    <property type="entry name" value="NAD(P)-binding Rossmann-like Domain"/>
    <property type="match status" value="1"/>
</dbReference>
<evidence type="ECO:0000259" key="2">
    <source>
        <dbReference type="Pfam" id="PF22725"/>
    </source>
</evidence>
<dbReference type="Proteomes" id="UP000198744">
    <property type="component" value="Unassembled WGS sequence"/>
</dbReference>
<dbReference type="SUPFAM" id="SSF55347">
    <property type="entry name" value="Glyceraldehyde-3-phosphate dehydrogenase-like, C-terminal domain"/>
    <property type="match status" value="1"/>
</dbReference>
<dbReference type="STRING" id="43775.SAMN04489760_10623"/>
<gene>
    <name evidence="3" type="ORF">SAMN04489760_10623</name>
</gene>
<dbReference type="InterPro" id="IPR055170">
    <property type="entry name" value="GFO_IDH_MocA-like_dom"/>
</dbReference>
<evidence type="ECO:0000313" key="3">
    <source>
        <dbReference type="EMBL" id="SEM18187.1"/>
    </source>
</evidence>
<dbReference type="Pfam" id="PF22725">
    <property type="entry name" value="GFO_IDH_MocA_C3"/>
    <property type="match status" value="1"/>
</dbReference>
<dbReference type="EMBL" id="FOBS01000006">
    <property type="protein sequence ID" value="SEM18187.1"/>
    <property type="molecule type" value="Genomic_DNA"/>
</dbReference>
<evidence type="ECO:0000313" key="4">
    <source>
        <dbReference type="Proteomes" id="UP000198744"/>
    </source>
</evidence>
<feature type="domain" description="GFO/IDH/MocA-like oxidoreductase" evidence="2">
    <location>
        <begin position="150"/>
        <end position="229"/>
    </location>
</feature>
<feature type="domain" description="Gfo/Idh/MocA-like oxidoreductase N-terminal" evidence="1">
    <location>
        <begin position="4"/>
        <end position="120"/>
    </location>
</feature>
<dbReference type="AlphaFoldDB" id="A0A1H7WB70"/>
<dbReference type="PANTHER" id="PTHR43377:SF1">
    <property type="entry name" value="BILIVERDIN REDUCTASE A"/>
    <property type="match status" value="1"/>
</dbReference>
<dbReference type="Gene3D" id="3.30.360.10">
    <property type="entry name" value="Dihydrodipicolinate Reductase, domain 2"/>
    <property type="match status" value="1"/>
</dbReference>
<name>A0A1H7WB70_9BACT</name>
<dbReference type="PANTHER" id="PTHR43377">
    <property type="entry name" value="BILIVERDIN REDUCTASE A"/>
    <property type="match status" value="1"/>
</dbReference>
<sequence length="314" mass="34398">MGRIRVGVVGIGHLGNYHLQKYSKIEDVEIVGASDSLSERARKAAEQFGCEALTDHRQLLGRVDAVSIAVPTGAHYPVARDFLESGAHVLLEKPITETLEQADDLVSLAEKKRLVFQIGFVERFNPAIVALEGVMQKPVFIEAHRLHPFFERGTDVDVVLDLMVHDLDLILHFVQSPVTQVDAVGVSVLSDKIDIANARLTFASGCVANVTASRVTAKTMQKIRFFETSGYHSADCAKREVSSLRKKQSPDGNIEIVANPLNIPQHDPLGAEIQSFVQAIRTGMPPPVDGKEGRQSLEVALTIVERIEAARQNL</sequence>
<organism evidence="3 4">
    <name type="scientific">Syntrophus gentianae</name>
    <dbReference type="NCBI Taxonomy" id="43775"/>
    <lineage>
        <taxon>Bacteria</taxon>
        <taxon>Pseudomonadati</taxon>
        <taxon>Thermodesulfobacteriota</taxon>
        <taxon>Syntrophia</taxon>
        <taxon>Syntrophales</taxon>
        <taxon>Syntrophaceae</taxon>
        <taxon>Syntrophus</taxon>
    </lineage>
</organism>
<dbReference type="GO" id="GO:0000166">
    <property type="term" value="F:nucleotide binding"/>
    <property type="evidence" value="ECO:0007669"/>
    <property type="project" value="InterPro"/>
</dbReference>
<evidence type="ECO:0000259" key="1">
    <source>
        <dbReference type="Pfam" id="PF01408"/>
    </source>
</evidence>
<dbReference type="InterPro" id="IPR000683">
    <property type="entry name" value="Gfo/Idh/MocA-like_OxRdtase_N"/>
</dbReference>
<dbReference type="Pfam" id="PF01408">
    <property type="entry name" value="GFO_IDH_MocA"/>
    <property type="match status" value="1"/>
</dbReference>
<dbReference type="InterPro" id="IPR051450">
    <property type="entry name" value="Gfo/Idh/MocA_Oxidoreductases"/>
</dbReference>
<keyword evidence="4" id="KW-1185">Reference proteome</keyword>
<accession>A0A1H7WB70</accession>
<protein>
    <submittedName>
        <fullName evidence="3">Predicted dehydrogenase</fullName>
    </submittedName>
</protein>
<dbReference type="InterPro" id="IPR036291">
    <property type="entry name" value="NAD(P)-bd_dom_sf"/>
</dbReference>